<feature type="domain" description="Vps72/YL1 C-terminal" evidence="6">
    <location>
        <begin position="95"/>
        <end position="124"/>
    </location>
</feature>
<dbReference type="AlphaFoldDB" id="A0A131Y764"/>
<dbReference type="GO" id="GO:0031011">
    <property type="term" value="C:Ino80 complex"/>
    <property type="evidence" value="ECO:0007669"/>
    <property type="project" value="InterPro"/>
</dbReference>
<evidence type="ECO:0000256" key="2">
    <source>
        <dbReference type="ARBA" id="ARBA00023015"/>
    </source>
</evidence>
<evidence type="ECO:0000259" key="6">
    <source>
        <dbReference type="SMART" id="SM00993"/>
    </source>
</evidence>
<sequence length="146" mass="15830">MGKKRPKPGSGGGTEPTGDKKATLDVEEGPSSVNDSDRLYIFKDPAYLSRSGGNGKKPRVWKSLKQVISAERLMPGSSASYAALEAPLSLKPSKKYSDTSGLPARYTDPATKLRYANVDEYARIRLLTPDQVNGYLILRKASLPVT</sequence>
<evidence type="ECO:0000256" key="4">
    <source>
        <dbReference type="ARBA" id="ARBA00023242"/>
    </source>
</evidence>
<evidence type="ECO:0000313" key="7">
    <source>
        <dbReference type="EMBL" id="JAP73926.1"/>
    </source>
</evidence>
<reference evidence="7" key="1">
    <citation type="submission" date="2016-02" db="EMBL/GenBank/DDBJ databases">
        <title>RNAseq analyses of the midgut from blood- or serum-fed Ixodes ricinus ticks.</title>
        <authorList>
            <person name="Perner J."/>
            <person name="Provaznik J."/>
            <person name="Schrenkova J."/>
            <person name="Urbanova V."/>
            <person name="Ribeiro J.M."/>
            <person name="Kopacek P."/>
        </authorList>
    </citation>
    <scope>NUCLEOTIDE SEQUENCE</scope>
    <source>
        <tissue evidence="7">Gut</tissue>
    </source>
</reference>
<keyword evidence="2" id="KW-0805">Transcription regulation</keyword>
<accession>A0A131Y764</accession>
<proteinExistence type="evidence at transcript level"/>
<dbReference type="InterPro" id="IPR013272">
    <property type="entry name" value="Vps72/YL1_C"/>
</dbReference>
<keyword evidence="3" id="KW-0804">Transcription</keyword>
<protein>
    <recommendedName>
        <fullName evidence="6">Vps72/YL1 C-terminal domain-containing protein</fullName>
    </recommendedName>
</protein>
<dbReference type="PANTHER" id="PTHR31200:SF1">
    <property type="entry name" value="INO80 COMPLEX SUBUNIT C"/>
    <property type="match status" value="1"/>
</dbReference>
<dbReference type="SMART" id="SM00993">
    <property type="entry name" value="YL1_C"/>
    <property type="match status" value="1"/>
</dbReference>
<comment type="subcellular location">
    <subcellularLocation>
        <location evidence="1">Nucleus</location>
    </subcellularLocation>
</comment>
<feature type="region of interest" description="Disordered" evidence="5">
    <location>
        <begin position="1"/>
        <end position="37"/>
    </location>
</feature>
<dbReference type="EMBL" id="GEFM01001870">
    <property type="protein sequence ID" value="JAP73926.1"/>
    <property type="molecule type" value="mRNA"/>
</dbReference>
<dbReference type="PANTHER" id="PTHR31200">
    <property type="entry name" value="INO80 COMPLEX SUBUNIT C"/>
    <property type="match status" value="1"/>
</dbReference>
<dbReference type="GO" id="GO:0006338">
    <property type="term" value="P:chromatin remodeling"/>
    <property type="evidence" value="ECO:0007669"/>
    <property type="project" value="InterPro"/>
</dbReference>
<name>A0A131Y764_IXORI</name>
<evidence type="ECO:0000256" key="1">
    <source>
        <dbReference type="ARBA" id="ARBA00004123"/>
    </source>
</evidence>
<evidence type="ECO:0000256" key="3">
    <source>
        <dbReference type="ARBA" id="ARBA00023163"/>
    </source>
</evidence>
<dbReference type="InterPro" id="IPR029525">
    <property type="entry name" value="INO80C/Ies6"/>
</dbReference>
<keyword evidence="4" id="KW-0539">Nucleus</keyword>
<dbReference type="Pfam" id="PF08265">
    <property type="entry name" value="YL1_C"/>
    <property type="match status" value="1"/>
</dbReference>
<organism evidence="7">
    <name type="scientific">Ixodes ricinus</name>
    <name type="common">Common tick</name>
    <name type="synonym">Acarus ricinus</name>
    <dbReference type="NCBI Taxonomy" id="34613"/>
    <lineage>
        <taxon>Eukaryota</taxon>
        <taxon>Metazoa</taxon>
        <taxon>Ecdysozoa</taxon>
        <taxon>Arthropoda</taxon>
        <taxon>Chelicerata</taxon>
        <taxon>Arachnida</taxon>
        <taxon>Acari</taxon>
        <taxon>Parasitiformes</taxon>
        <taxon>Ixodida</taxon>
        <taxon>Ixodoidea</taxon>
        <taxon>Ixodidae</taxon>
        <taxon>Ixodinae</taxon>
        <taxon>Ixodes</taxon>
    </lineage>
</organism>
<evidence type="ECO:0000256" key="5">
    <source>
        <dbReference type="SAM" id="MobiDB-lite"/>
    </source>
</evidence>